<protein>
    <submittedName>
        <fullName evidence="2">Uncharacterized protein</fullName>
    </submittedName>
</protein>
<organism evidence="2 3">
    <name type="scientific">Mycena maculata</name>
    <dbReference type="NCBI Taxonomy" id="230809"/>
    <lineage>
        <taxon>Eukaryota</taxon>
        <taxon>Fungi</taxon>
        <taxon>Dikarya</taxon>
        <taxon>Basidiomycota</taxon>
        <taxon>Agaricomycotina</taxon>
        <taxon>Agaricomycetes</taxon>
        <taxon>Agaricomycetidae</taxon>
        <taxon>Agaricales</taxon>
        <taxon>Marasmiineae</taxon>
        <taxon>Mycenaceae</taxon>
        <taxon>Mycena</taxon>
    </lineage>
</organism>
<evidence type="ECO:0000313" key="3">
    <source>
        <dbReference type="Proteomes" id="UP001215280"/>
    </source>
</evidence>
<gene>
    <name evidence="2" type="ORF">DFH07DRAFT_784420</name>
</gene>
<dbReference type="EMBL" id="JARJLG010000280">
    <property type="protein sequence ID" value="KAJ7720378.1"/>
    <property type="molecule type" value="Genomic_DNA"/>
</dbReference>
<feature type="region of interest" description="Disordered" evidence="1">
    <location>
        <begin position="328"/>
        <end position="361"/>
    </location>
</feature>
<dbReference type="Proteomes" id="UP001215280">
    <property type="component" value="Unassembled WGS sequence"/>
</dbReference>
<dbReference type="AlphaFoldDB" id="A0AAD7MJF0"/>
<name>A0AAD7MJF0_9AGAR</name>
<accession>A0AAD7MJF0</accession>
<keyword evidence="3" id="KW-1185">Reference proteome</keyword>
<evidence type="ECO:0000313" key="2">
    <source>
        <dbReference type="EMBL" id="KAJ7720378.1"/>
    </source>
</evidence>
<evidence type="ECO:0000256" key="1">
    <source>
        <dbReference type="SAM" id="MobiDB-lite"/>
    </source>
</evidence>
<comment type="caution">
    <text evidence="2">The sequence shown here is derived from an EMBL/GenBank/DDBJ whole genome shotgun (WGS) entry which is preliminary data.</text>
</comment>
<sequence>MGIRLMRDIRGTMMRDSAGHAFPSGHIPAGLSSQASCTLNMGLANLLYQSVLAGTRGTNERASKTAHANLAHGDGHVGLAAWGWSRGVAPVGLATQALARRDGRAGMALQALACGVGRAGLVARGLALACRVGHVSFGAPGWPHRVGRAGLGVHGVVRRAWAWGHGRGGEGRAGCAWSCGGGRGCRENKMSTLEILHMQDLWRVAMLRTPAEGEGRVAAPVPTAAQLPTHLLMNISTALSPAAVTAHEVGRAGMGAQVLHRGVGRTDMGARRRAPRFCTAGLGVDGWAPNGITPLQLINYNSHPSVLQAAVRVGGLRRATGATRWWQEESGDDHGNTLMAAPHGPNNPPMPASVATNAGQR</sequence>
<reference evidence="2" key="1">
    <citation type="submission" date="2023-03" db="EMBL/GenBank/DDBJ databases">
        <title>Massive genome expansion in bonnet fungi (Mycena s.s.) driven by repeated elements and novel gene families across ecological guilds.</title>
        <authorList>
            <consortium name="Lawrence Berkeley National Laboratory"/>
            <person name="Harder C.B."/>
            <person name="Miyauchi S."/>
            <person name="Viragh M."/>
            <person name="Kuo A."/>
            <person name="Thoen E."/>
            <person name="Andreopoulos B."/>
            <person name="Lu D."/>
            <person name="Skrede I."/>
            <person name="Drula E."/>
            <person name="Henrissat B."/>
            <person name="Morin E."/>
            <person name="Kohler A."/>
            <person name="Barry K."/>
            <person name="LaButti K."/>
            <person name="Morin E."/>
            <person name="Salamov A."/>
            <person name="Lipzen A."/>
            <person name="Mereny Z."/>
            <person name="Hegedus B."/>
            <person name="Baldrian P."/>
            <person name="Stursova M."/>
            <person name="Weitz H."/>
            <person name="Taylor A."/>
            <person name="Grigoriev I.V."/>
            <person name="Nagy L.G."/>
            <person name="Martin F."/>
            <person name="Kauserud H."/>
        </authorList>
    </citation>
    <scope>NUCLEOTIDE SEQUENCE</scope>
    <source>
        <strain evidence="2">CBHHK188m</strain>
    </source>
</reference>
<proteinExistence type="predicted"/>